<organism evidence="3 4">
    <name type="scientific">Calocera cornea HHB12733</name>
    <dbReference type="NCBI Taxonomy" id="1353952"/>
    <lineage>
        <taxon>Eukaryota</taxon>
        <taxon>Fungi</taxon>
        <taxon>Dikarya</taxon>
        <taxon>Basidiomycota</taxon>
        <taxon>Agaricomycotina</taxon>
        <taxon>Dacrymycetes</taxon>
        <taxon>Dacrymycetales</taxon>
        <taxon>Dacrymycetaceae</taxon>
        <taxon>Calocera</taxon>
    </lineage>
</organism>
<name>A0A165ENQ4_9BASI</name>
<dbReference type="Proteomes" id="UP000076842">
    <property type="component" value="Unassembled WGS sequence"/>
</dbReference>
<dbReference type="InterPro" id="IPR052935">
    <property type="entry name" value="Mg2+_PAP"/>
</dbReference>
<dbReference type="GO" id="GO:0008195">
    <property type="term" value="F:phosphatidate phosphatase activity"/>
    <property type="evidence" value="ECO:0007669"/>
    <property type="project" value="InterPro"/>
</dbReference>
<reference evidence="3 4" key="1">
    <citation type="journal article" date="2016" name="Mol. Biol. Evol.">
        <title>Comparative Genomics of Early-Diverging Mushroom-Forming Fungi Provides Insights into the Origins of Lignocellulose Decay Capabilities.</title>
        <authorList>
            <person name="Nagy L.G."/>
            <person name="Riley R."/>
            <person name="Tritt A."/>
            <person name="Adam C."/>
            <person name="Daum C."/>
            <person name="Floudas D."/>
            <person name="Sun H."/>
            <person name="Yadav J.S."/>
            <person name="Pangilinan J."/>
            <person name="Larsson K.H."/>
            <person name="Matsuura K."/>
            <person name="Barry K."/>
            <person name="Labutti K."/>
            <person name="Kuo R."/>
            <person name="Ohm R.A."/>
            <person name="Bhattacharya S.S."/>
            <person name="Shirouzu T."/>
            <person name="Yoshinaga Y."/>
            <person name="Martin F.M."/>
            <person name="Grigoriev I.V."/>
            <person name="Hibbett D.S."/>
        </authorList>
    </citation>
    <scope>NUCLEOTIDE SEQUENCE [LARGE SCALE GENOMIC DNA]</scope>
    <source>
        <strain evidence="3 4">HHB12733</strain>
    </source>
</reference>
<evidence type="ECO:0000256" key="1">
    <source>
        <dbReference type="SAM" id="MobiDB-lite"/>
    </source>
</evidence>
<dbReference type="InParanoid" id="A0A165ENQ4"/>
<feature type="domain" description="Phosphatidate phosphatase APP1 catalytic" evidence="2">
    <location>
        <begin position="2"/>
        <end position="71"/>
    </location>
</feature>
<dbReference type="EMBL" id="KV423998">
    <property type="protein sequence ID" value="KZT55233.1"/>
    <property type="molecule type" value="Genomic_DNA"/>
</dbReference>
<proteinExistence type="predicted"/>
<gene>
    <name evidence="3" type="ORF">CALCODRAFT_356454</name>
</gene>
<dbReference type="PANTHER" id="PTHR28208">
    <property type="entry name" value="PHOSPHATIDATE PHOSPHATASE APP1"/>
    <property type="match status" value="1"/>
</dbReference>
<dbReference type="InterPro" id="IPR019236">
    <property type="entry name" value="APP1_cat"/>
</dbReference>
<evidence type="ECO:0000313" key="4">
    <source>
        <dbReference type="Proteomes" id="UP000076842"/>
    </source>
</evidence>
<dbReference type="AlphaFoldDB" id="A0A165ENQ4"/>
<feature type="compositionally biased region" description="Pro residues" evidence="1">
    <location>
        <begin position="134"/>
        <end position="148"/>
    </location>
</feature>
<keyword evidence="4" id="KW-1185">Reference proteome</keyword>
<dbReference type="GO" id="GO:0030479">
    <property type="term" value="C:actin cortical patch"/>
    <property type="evidence" value="ECO:0007669"/>
    <property type="project" value="TreeGrafter"/>
</dbReference>
<dbReference type="OrthoDB" id="2117591at2759"/>
<sequence length="217" mass="23339">MKLKYYSPSAVFTGLWDSAAERKRAGVVEVLDAFPTAKFILIGDTGEQDMELYVQLAQERPAQVVAIFLRDVTPPSWTEGEDVVQEQQRRPFPRSLSALSLASTASLSASLPVGGSPLASPTLDAYKPRRSTPSTPPSPAAQPTPQSPAMPSSVAYLSQAAAQQPAPIAQLKAADAWRTRLAAAKKAVPQGVVFRIFRSVDECAEWRGLVERYAGGL</sequence>
<evidence type="ECO:0000313" key="3">
    <source>
        <dbReference type="EMBL" id="KZT55233.1"/>
    </source>
</evidence>
<accession>A0A165ENQ4</accession>
<evidence type="ECO:0000259" key="2">
    <source>
        <dbReference type="Pfam" id="PF09949"/>
    </source>
</evidence>
<dbReference type="PANTHER" id="PTHR28208:SF3">
    <property type="entry name" value="PHOSPHATIDATE PHOSPHATASE APP1"/>
    <property type="match status" value="1"/>
</dbReference>
<dbReference type="Pfam" id="PF09949">
    <property type="entry name" value="APP1_cat"/>
    <property type="match status" value="1"/>
</dbReference>
<dbReference type="STRING" id="1353952.A0A165ENQ4"/>
<feature type="region of interest" description="Disordered" evidence="1">
    <location>
        <begin position="118"/>
        <end position="153"/>
    </location>
</feature>
<protein>
    <recommendedName>
        <fullName evidence="2">Phosphatidate phosphatase APP1 catalytic domain-containing protein</fullName>
    </recommendedName>
</protein>